<dbReference type="Proteomes" id="UP001196413">
    <property type="component" value="Unassembled WGS sequence"/>
</dbReference>
<evidence type="ECO:0000313" key="1">
    <source>
        <dbReference type="EMBL" id="KAJ1351325.1"/>
    </source>
</evidence>
<name>A0AAD5QJX9_PARTN</name>
<protein>
    <submittedName>
        <fullName evidence="1">Uncharacterized protein</fullName>
    </submittedName>
</protein>
<dbReference type="AlphaFoldDB" id="A0AAD5QJX9"/>
<accession>A0AAD5QJX9</accession>
<dbReference type="EMBL" id="JAHQIW010001050">
    <property type="protein sequence ID" value="KAJ1351325.1"/>
    <property type="molecule type" value="Genomic_DNA"/>
</dbReference>
<proteinExistence type="predicted"/>
<gene>
    <name evidence="1" type="ORF">KIN20_007311</name>
</gene>
<organism evidence="1 2">
    <name type="scientific">Parelaphostrongylus tenuis</name>
    <name type="common">Meningeal worm</name>
    <dbReference type="NCBI Taxonomy" id="148309"/>
    <lineage>
        <taxon>Eukaryota</taxon>
        <taxon>Metazoa</taxon>
        <taxon>Ecdysozoa</taxon>
        <taxon>Nematoda</taxon>
        <taxon>Chromadorea</taxon>
        <taxon>Rhabditida</taxon>
        <taxon>Rhabditina</taxon>
        <taxon>Rhabditomorpha</taxon>
        <taxon>Strongyloidea</taxon>
        <taxon>Metastrongylidae</taxon>
        <taxon>Parelaphostrongylus</taxon>
    </lineage>
</organism>
<reference evidence="1" key="1">
    <citation type="submission" date="2021-06" db="EMBL/GenBank/DDBJ databases">
        <title>Parelaphostrongylus tenuis whole genome reference sequence.</title>
        <authorList>
            <person name="Garwood T.J."/>
            <person name="Larsen P.A."/>
            <person name="Fountain-Jones N.M."/>
            <person name="Garbe J.R."/>
            <person name="Macchietto M.G."/>
            <person name="Kania S.A."/>
            <person name="Gerhold R.W."/>
            <person name="Richards J.E."/>
            <person name="Wolf T.M."/>
        </authorList>
    </citation>
    <scope>NUCLEOTIDE SEQUENCE</scope>
    <source>
        <strain evidence="1">MNPRO001-30</strain>
        <tissue evidence="1">Meninges</tissue>
    </source>
</reference>
<comment type="caution">
    <text evidence="1">The sequence shown here is derived from an EMBL/GenBank/DDBJ whole genome shotgun (WGS) entry which is preliminary data.</text>
</comment>
<keyword evidence="2" id="KW-1185">Reference proteome</keyword>
<sequence>MVQVARAARCCRQPQQAVRSPGGEESCTGDDVGSSMTMKSRPYYHHKLSAWKFLIDDSVSRACKYSVE</sequence>
<evidence type="ECO:0000313" key="2">
    <source>
        <dbReference type="Proteomes" id="UP001196413"/>
    </source>
</evidence>